<evidence type="ECO:0000256" key="1">
    <source>
        <dbReference type="ARBA" id="ARBA00009091"/>
    </source>
</evidence>
<gene>
    <name evidence="4" type="ORF">EG242_12735</name>
</gene>
<dbReference type="Proteomes" id="UP000268372">
    <property type="component" value="Unassembled WGS sequence"/>
</dbReference>
<evidence type="ECO:0000256" key="3">
    <source>
        <dbReference type="SAM" id="SignalP"/>
    </source>
</evidence>
<dbReference type="SMART" id="SM00935">
    <property type="entry name" value="OmpH"/>
    <property type="match status" value="1"/>
</dbReference>
<reference evidence="4 5" key="1">
    <citation type="submission" date="2018-11" db="EMBL/GenBank/DDBJ databases">
        <title>Flavobacterium sp. nov., YIM 102796 draft genome.</title>
        <authorList>
            <person name="Li G."/>
            <person name="Jiang Y."/>
        </authorList>
    </citation>
    <scope>NUCLEOTIDE SEQUENCE [LARGE SCALE GENOMIC DNA]</scope>
    <source>
        <strain evidence="4 5">YIM 102796</strain>
    </source>
</reference>
<dbReference type="RefSeq" id="WP_124900244.1">
    <property type="nucleotide sequence ID" value="NZ_RQTJ01000036.1"/>
</dbReference>
<dbReference type="GO" id="GO:0005829">
    <property type="term" value="C:cytosol"/>
    <property type="evidence" value="ECO:0007669"/>
    <property type="project" value="TreeGrafter"/>
</dbReference>
<keyword evidence="5" id="KW-1185">Reference proteome</keyword>
<keyword evidence="2 3" id="KW-0732">Signal</keyword>
<dbReference type="EMBL" id="RQTJ01000036">
    <property type="protein sequence ID" value="RRA91182.1"/>
    <property type="molecule type" value="Genomic_DNA"/>
</dbReference>
<dbReference type="SUPFAM" id="SSF111384">
    <property type="entry name" value="OmpH-like"/>
    <property type="match status" value="1"/>
</dbReference>
<dbReference type="OrthoDB" id="1524711at2"/>
<comment type="caution">
    <text evidence="4">The sequence shown here is derived from an EMBL/GenBank/DDBJ whole genome shotgun (WGS) entry which is preliminary data.</text>
</comment>
<dbReference type="InterPro" id="IPR024930">
    <property type="entry name" value="Skp_dom_sf"/>
</dbReference>
<feature type="signal peptide" evidence="3">
    <location>
        <begin position="1"/>
        <end position="23"/>
    </location>
</feature>
<dbReference type="AlphaFoldDB" id="A0A3P1ATA2"/>
<dbReference type="PANTHER" id="PTHR35089">
    <property type="entry name" value="CHAPERONE PROTEIN SKP"/>
    <property type="match status" value="1"/>
</dbReference>
<sequence>MRKLRKLVLVAIAIVGFNVAAQAQEVAHINVSELIPAMPESKTAKTELEKLQTKYQKEMETMQTDFQTKLKKYQAEAPTAGDAVNETRGKEMQDMEQRIQLFVQNAQQEMSKKELSLSEPILTKAQQAIHKVARAKGHKYVMDSSIGSGVILADGPDLMADVKKELKIN</sequence>
<dbReference type="GO" id="GO:0051082">
    <property type="term" value="F:unfolded protein binding"/>
    <property type="evidence" value="ECO:0007669"/>
    <property type="project" value="InterPro"/>
</dbReference>
<name>A0A3P1ATA2_9FLAO</name>
<dbReference type="GO" id="GO:0050821">
    <property type="term" value="P:protein stabilization"/>
    <property type="evidence" value="ECO:0007669"/>
    <property type="project" value="TreeGrafter"/>
</dbReference>
<organism evidence="4 5">
    <name type="scientific">Paenimyroides viscosum</name>
    <dbReference type="NCBI Taxonomy" id="2488729"/>
    <lineage>
        <taxon>Bacteria</taxon>
        <taxon>Pseudomonadati</taxon>
        <taxon>Bacteroidota</taxon>
        <taxon>Flavobacteriia</taxon>
        <taxon>Flavobacteriales</taxon>
        <taxon>Flavobacteriaceae</taxon>
        <taxon>Paenimyroides</taxon>
    </lineage>
</organism>
<protein>
    <submittedName>
        <fullName evidence="4">OmpH family outer membrane protein</fullName>
    </submittedName>
</protein>
<comment type="similarity">
    <text evidence="1">Belongs to the Skp family.</text>
</comment>
<dbReference type="PANTHER" id="PTHR35089:SF1">
    <property type="entry name" value="CHAPERONE PROTEIN SKP"/>
    <property type="match status" value="1"/>
</dbReference>
<dbReference type="Gene3D" id="3.30.910.20">
    <property type="entry name" value="Skp domain"/>
    <property type="match status" value="1"/>
</dbReference>
<dbReference type="Pfam" id="PF03938">
    <property type="entry name" value="OmpH"/>
    <property type="match status" value="1"/>
</dbReference>
<accession>A0A3P1ATA2</accession>
<feature type="chain" id="PRO_5018213840" evidence="3">
    <location>
        <begin position="24"/>
        <end position="169"/>
    </location>
</feature>
<evidence type="ECO:0000313" key="5">
    <source>
        <dbReference type="Proteomes" id="UP000268372"/>
    </source>
</evidence>
<evidence type="ECO:0000313" key="4">
    <source>
        <dbReference type="EMBL" id="RRA91182.1"/>
    </source>
</evidence>
<evidence type="ECO:0000256" key="2">
    <source>
        <dbReference type="ARBA" id="ARBA00022729"/>
    </source>
</evidence>
<proteinExistence type="inferred from homology"/>
<dbReference type="InterPro" id="IPR005632">
    <property type="entry name" value="Chaperone_Skp"/>
</dbReference>